<dbReference type="InterPro" id="IPR016163">
    <property type="entry name" value="Ald_DH_C"/>
</dbReference>
<accession>A0ABT2H3L2</accession>
<sequence length="475" mass="49918">MIDRTKIYIGGEWVASTSEAVTEVFNPASGELVGRTPSGGADDVDRAVAAARAAFEGWAATPAAERIALLDKVRDGLRARNEEIADLISDEMGSPRSFARLSQVGLGVKNFDFAARAMEEIAAEGEEEIGPTLVIREPIGVVAAITPWNFPLHQISAKVAPALAAGCTVVLKASEVAPLSAFVLADLIEEAGFPAGVFNLVSGPGRTLGEHLVQHPDVDMVSFTGSTGAGRRIAQLAAPTLKKVALELGGKSANIVLDDADLAAVIPTAVKQCYANSGQACASLSRLLVPRAMLPEAERLATEAAGSWTVGSPADLSTKLGPLASESQQQSVLTYIKSGIDEGARLLIGGTTPPIETGAYVPATVFSDVTPEMTIAREEIFGPVLAIMPYDDEDDAIRIANAAEYGLSGGVWSADRDRAVAIARRMRTGQVVINGEPLNLRAPFGGYRQSGLGREYGRYGLEEFFEIKSLQGAQS</sequence>
<dbReference type="RefSeq" id="WP_259539391.1">
    <property type="nucleotide sequence ID" value="NZ_JANLCJ010000004.1"/>
</dbReference>
<dbReference type="PROSITE" id="PS00687">
    <property type="entry name" value="ALDEHYDE_DEHYDR_GLU"/>
    <property type="match status" value="1"/>
</dbReference>
<keyword evidence="2 4" id="KW-0560">Oxidoreductase</keyword>
<comment type="similarity">
    <text evidence="1 4">Belongs to the aldehyde dehydrogenase family.</text>
</comment>
<evidence type="ECO:0000256" key="3">
    <source>
        <dbReference type="PROSITE-ProRule" id="PRU10007"/>
    </source>
</evidence>
<dbReference type="Pfam" id="PF00171">
    <property type="entry name" value="Aldedh"/>
    <property type="match status" value="1"/>
</dbReference>
<comment type="caution">
    <text evidence="6">The sequence shown here is derived from an EMBL/GenBank/DDBJ whole genome shotgun (WGS) entry which is preliminary data.</text>
</comment>
<gene>
    <name evidence="6" type="ORF">N1032_12325</name>
</gene>
<dbReference type="CDD" id="cd07138">
    <property type="entry name" value="ALDH_CddD_SSP0762"/>
    <property type="match status" value="1"/>
</dbReference>
<dbReference type="Gene3D" id="3.40.605.10">
    <property type="entry name" value="Aldehyde Dehydrogenase, Chain A, domain 1"/>
    <property type="match status" value="1"/>
</dbReference>
<evidence type="ECO:0000259" key="5">
    <source>
        <dbReference type="Pfam" id="PF00171"/>
    </source>
</evidence>
<organism evidence="6 7">
    <name type="scientific">Herbiconiux daphne</name>
    <dbReference type="NCBI Taxonomy" id="2970914"/>
    <lineage>
        <taxon>Bacteria</taxon>
        <taxon>Bacillati</taxon>
        <taxon>Actinomycetota</taxon>
        <taxon>Actinomycetes</taxon>
        <taxon>Micrococcales</taxon>
        <taxon>Microbacteriaceae</taxon>
        <taxon>Herbiconiux</taxon>
    </lineage>
</organism>
<dbReference type="Gene3D" id="3.40.309.10">
    <property type="entry name" value="Aldehyde Dehydrogenase, Chain A, domain 2"/>
    <property type="match status" value="1"/>
</dbReference>
<dbReference type="InterPro" id="IPR016161">
    <property type="entry name" value="Ald_DH/histidinol_DH"/>
</dbReference>
<dbReference type="SUPFAM" id="SSF53720">
    <property type="entry name" value="ALDH-like"/>
    <property type="match status" value="1"/>
</dbReference>
<keyword evidence="7" id="KW-1185">Reference proteome</keyword>
<dbReference type="InterPro" id="IPR029510">
    <property type="entry name" value="Ald_DH_CS_GLU"/>
</dbReference>
<dbReference type="PANTHER" id="PTHR42804:SF1">
    <property type="entry name" value="ALDEHYDE DEHYDROGENASE-RELATED"/>
    <property type="match status" value="1"/>
</dbReference>
<evidence type="ECO:0000256" key="4">
    <source>
        <dbReference type="RuleBase" id="RU003345"/>
    </source>
</evidence>
<dbReference type="EMBL" id="JANLCJ010000004">
    <property type="protein sequence ID" value="MCS5734526.1"/>
    <property type="molecule type" value="Genomic_DNA"/>
</dbReference>
<evidence type="ECO:0000256" key="1">
    <source>
        <dbReference type="ARBA" id="ARBA00009986"/>
    </source>
</evidence>
<feature type="active site" evidence="3">
    <location>
        <position position="247"/>
    </location>
</feature>
<name>A0ABT2H3L2_9MICO</name>
<dbReference type="PANTHER" id="PTHR42804">
    <property type="entry name" value="ALDEHYDE DEHYDROGENASE"/>
    <property type="match status" value="1"/>
</dbReference>
<evidence type="ECO:0000313" key="6">
    <source>
        <dbReference type="EMBL" id="MCS5734526.1"/>
    </source>
</evidence>
<dbReference type="InterPro" id="IPR016162">
    <property type="entry name" value="Ald_DH_N"/>
</dbReference>
<proteinExistence type="inferred from homology"/>
<protein>
    <submittedName>
        <fullName evidence="6">Aldehyde dehydrogenase family protein</fullName>
    </submittedName>
</protein>
<dbReference type="Proteomes" id="UP001165586">
    <property type="component" value="Unassembled WGS sequence"/>
</dbReference>
<feature type="domain" description="Aldehyde dehydrogenase" evidence="5">
    <location>
        <begin position="13"/>
        <end position="469"/>
    </location>
</feature>
<evidence type="ECO:0000256" key="2">
    <source>
        <dbReference type="ARBA" id="ARBA00023002"/>
    </source>
</evidence>
<reference evidence="6" key="1">
    <citation type="submission" date="2022-08" db="EMBL/GenBank/DDBJ databases">
        <authorList>
            <person name="Deng Y."/>
            <person name="Han X.-F."/>
            <person name="Zhang Y.-Q."/>
        </authorList>
    </citation>
    <scope>NUCLEOTIDE SEQUENCE</scope>
    <source>
        <strain evidence="6">CPCC 203386</strain>
    </source>
</reference>
<evidence type="ECO:0000313" key="7">
    <source>
        <dbReference type="Proteomes" id="UP001165586"/>
    </source>
</evidence>
<dbReference type="InterPro" id="IPR015590">
    <property type="entry name" value="Aldehyde_DH_dom"/>
</dbReference>